<proteinExistence type="predicted"/>
<accession>A0A8K0K9Z3</accession>
<dbReference type="AlphaFoldDB" id="A0A8K0K9Z3"/>
<dbReference type="EMBL" id="KZ308482">
    <property type="protein sequence ID" value="KAG8230366.1"/>
    <property type="molecule type" value="Genomic_DNA"/>
</dbReference>
<organism evidence="1 2">
    <name type="scientific">Ladona fulva</name>
    <name type="common">Scarce chaser dragonfly</name>
    <name type="synonym">Libellula fulva</name>
    <dbReference type="NCBI Taxonomy" id="123851"/>
    <lineage>
        <taxon>Eukaryota</taxon>
        <taxon>Metazoa</taxon>
        <taxon>Ecdysozoa</taxon>
        <taxon>Arthropoda</taxon>
        <taxon>Hexapoda</taxon>
        <taxon>Insecta</taxon>
        <taxon>Pterygota</taxon>
        <taxon>Palaeoptera</taxon>
        <taxon>Odonata</taxon>
        <taxon>Epiprocta</taxon>
        <taxon>Anisoptera</taxon>
        <taxon>Libelluloidea</taxon>
        <taxon>Libellulidae</taxon>
        <taxon>Ladona</taxon>
    </lineage>
</organism>
<name>A0A8K0K9Z3_LADFU</name>
<reference evidence="1" key="1">
    <citation type="submission" date="2013-04" db="EMBL/GenBank/DDBJ databases">
        <authorList>
            <person name="Qu J."/>
            <person name="Murali S.C."/>
            <person name="Bandaranaike D."/>
            <person name="Bellair M."/>
            <person name="Blankenburg K."/>
            <person name="Chao H."/>
            <person name="Dinh H."/>
            <person name="Doddapaneni H."/>
            <person name="Downs B."/>
            <person name="Dugan-Rocha S."/>
            <person name="Elkadiri S."/>
            <person name="Gnanaolivu R.D."/>
            <person name="Hernandez B."/>
            <person name="Javaid M."/>
            <person name="Jayaseelan J.C."/>
            <person name="Lee S."/>
            <person name="Li M."/>
            <person name="Ming W."/>
            <person name="Munidasa M."/>
            <person name="Muniz J."/>
            <person name="Nguyen L."/>
            <person name="Ongeri F."/>
            <person name="Osuji N."/>
            <person name="Pu L.-L."/>
            <person name="Puazo M."/>
            <person name="Qu C."/>
            <person name="Quiroz J."/>
            <person name="Raj R."/>
            <person name="Weissenberger G."/>
            <person name="Xin Y."/>
            <person name="Zou X."/>
            <person name="Han Y."/>
            <person name="Richards S."/>
            <person name="Worley K."/>
            <person name="Muzny D."/>
            <person name="Gibbs R."/>
        </authorList>
    </citation>
    <scope>NUCLEOTIDE SEQUENCE</scope>
    <source>
        <strain evidence="1">Sampled in the wild</strain>
    </source>
</reference>
<dbReference type="Proteomes" id="UP000792457">
    <property type="component" value="Unassembled WGS sequence"/>
</dbReference>
<sequence length="147" mass="15688">MLPSGDLYVLNASPSDGYRSYRCRTLHRLTGSTQESSTAGKIVVTEPKGPVPPRLNEKSSAVIGRRGQDAVIPCTAQGHPTPSYWASTITSVGEARRDMVGFMMVGMAAGGEEKLRGVGRLTVGLGRDVRCGCDIVAWALNPARRLT</sequence>
<comment type="caution">
    <text evidence="1">The sequence shown here is derived from an EMBL/GenBank/DDBJ whole genome shotgun (WGS) entry which is preliminary data.</text>
</comment>
<dbReference type="Gene3D" id="2.60.40.10">
    <property type="entry name" value="Immunoglobulins"/>
    <property type="match status" value="1"/>
</dbReference>
<evidence type="ECO:0000313" key="2">
    <source>
        <dbReference type="Proteomes" id="UP000792457"/>
    </source>
</evidence>
<gene>
    <name evidence="1" type="ORF">J437_LFUL011492</name>
</gene>
<dbReference type="InterPro" id="IPR013783">
    <property type="entry name" value="Ig-like_fold"/>
</dbReference>
<evidence type="ECO:0000313" key="1">
    <source>
        <dbReference type="EMBL" id="KAG8230366.1"/>
    </source>
</evidence>
<reference evidence="1" key="2">
    <citation type="submission" date="2017-10" db="EMBL/GenBank/DDBJ databases">
        <title>Ladona fulva Genome sequencing and assembly.</title>
        <authorList>
            <person name="Murali S."/>
            <person name="Richards S."/>
            <person name="Bandaranaike D."/>
            <person name="Bellair M."/>
            <person name="Blankenburg K."/>
            <person name="Chao H."/>
            <person name="Dinh H."/>
            <person name="Doddapaneni H."/>
            <person name="Dugan-Rocha S."/>
            <person name="Elkadiri S."/>
            <person name="Gnanaolivu R."/>
            <person name="Hernandez B."/>
            <person name="Skinner E."/>
            <person name="Javaid M."/>
            <person name="Lee S."/>
            <person name="Li M."/>
            <person name="Ming W."/>
            <person name="Munidasa M."/>
            <person name="Muniz J."/>
            <person name="Nguyen L."/>
            <person name="Hughes D."/>
            <person name="Osuji N."/>
            <person name="Pu L.-L."/>
            <person name="Puazo M."/>
            <person name="Qu C."/>
            <person name="Quiroz J."/>
            <person name="Raj R."/>
            <person name="Weissenberger G."/>
            <person name="Xin Y."/>
            <person name="Zou X."/>
            <person name="Han Y."/>
            <person name="Worley K."/>
            <person name="Muzny D."/>
            <person name="Gibbs R."/>
        </authorList>
    </citation>
    <scope>NUCLEOTIDE SEQUENCE</scope>
    <source>
        <strain evidence="1">Sampled in the wild</strain>
    </source>
</reference>
<keyword evidence="2" id="KW-1185">Reference proteome</keyword>
<protein>
    <submittedName>
        <fullName evidence="1">Uncharacterized protein</fullName>
    </submittedName>
</protein>
<dbReference type="OrthoDB" id="152385at2759"/>